<dbReference type="InterPro" id="IPR007219">
    <property type="entry name" value="XnlR_reg_dom"/>
</dbReference>
<evidence type="ECO:0000256" key="5">
    <source>
        <dbReference type="ARBA" id="ARBA00023163"/>
    </source>
</evidence>
<dbReference type="CDD" id="cd00067">
    <property type="entry name" value="GAL4"/>
    <property type="match status" value="1"/>
</dbReference>
<dbReference type="GO" id="GO:0000981">
    <property type="term" value="F:DNA-binding transcription factor activity, RNA polymerase II-specific"/>
    <property type="evidence" value="ECO:0007669"/>
    <property type="project" value="InterPro"/>
</dbReference>
<comment type="caution">
    <text evidence="9">The sequence shown here is derived from an EMBL/GenBank/DDBJ whole genome shotgun (WGS) entry which is preliminary data.</text>
</comment>
<name>A0A8H3ETX3_9LECA</name>
<proteinExistence type="predicted"/>
<dbReference type="InterPro" id="IPR051711">
    <property type="entry name" value="Stress_Response_Reg"/>
</dbReference>
<dbReference type="Pfam" id="PF00172">
    <property type="entry name" value="Zn_clus"/>
    <property type="match status" value="1"/>
</dbReference>
<dbReference type="PANTHER" id="PTHR47540:SF6">
    <property type="entry name" value="ZN(II)2CYS6 TRANSCRIPTION FACTOR (EUROFUNG)"/>
    <property type="match status" value="1"/>
</dbReference>
<dbReference type="InterPro" id="IPR001138">
    <property type="entry name" value="Zn2Cys6_DnaBD"/>
</dbReference>
<dbReference type="Pfam" id="PF04082">
    <property type="entry name" value="Fungal_trans"/>
    <property type="match status" value="1"/>
</dbReference>
<feature type="region of interest" description="Disordered" evidence="7">
    <location>
        <begin position="99"/>
        <end position="139"/>
    </location>
</feature>
<dbReference type="CDD" id="cd12148">
    <property type="entry name" value="fungal_TF_MHR"/>
    <property type="match status" value="1"/>
</dbReference>
<evidence type="ECO:0000313" key="9">
    <source>
        <dbReference type="EMBL" id="CAF9911354.1"/>
    </source>
</evidence>
<dbReference type="SMART" id="SM00906">
    <property type="entry name" value="Fungal_trans"/>
    <property type="match status" value="1"/>
</dbReference>
<feature type="domain" description="Zn(2)-C6 fungal-type" evidence="8">
    <location>
        <begin position="22"/>
        <end position="47"/>
    </location>
</feature>
<gene>
    <name evidence="9" type="ORF">HETSPECPRED_000309</name>
</gene>
<dbReference type="GO" id="GO:0043565">
    <property type="term" value="F:sequence-specific DNA binding"/>
    <property type="evidence" value="ECO:0007669"/>
    <property type="project" value="TreeGrafter"/>
</dbReference>
<dbReference type="AlphaFoldDB" id="A0A8H3ETX3"/>
<keyword evidence="10" id="KW-1185">Reference proteome</keyword>
<dbReference type="SUPFAM" id="SSF57701">
    <property type="entry name" value="Zn2/Cys6 DNA-binding domain"/>
    <property type="match status" value="1"/>
</dbReference>
<keyword evidence="4" id="KW-0238">DNA-binding</keyword>
<dbReference type="Gene3D" id="4.10.240.10">
    <property type="entry name" value="Zn(2)-C6 fungal-type DNA-binding domain"/>
    <property type="match status" value="1"/>
</dbReference>
<keyword evidence="2" id="KW-0479">Metal-binding</keyword>
<dbReference type="EMBL" id="CAJPDS010000010">
    <property type="protein sequence ID" value="CAF9911354.1"/>
    <property type="molecule type" value="Genomic_DNA"/>
</dbReference>
<reference evidence="9" key="1">
    <citation type="submission" date="2021-03" db="EMBL/GenBank/DDBJ databases">
        <authorList>
            <person name="Tagirdzhanova G."/>
        </authorList>
    </citation>
    <scope>NUCLEOTIDE SEQUENCE</scope>
</reference>
<keyword evidence="3" id="KW-0805">Transcription regulation</keyword>
<evidence type="ECO:0000313" key="10">
    <source>
        <dbReference type="Proteomes" id="UP000664521"/>
    </source>
</evidence>
<dbReference type="GO" id="GO:0045944">
    <property type="term" value="P:positive regulation of transcription by RNA polymerase II"/>
    <property type="evidence" value="ECO:0007669"/>
    <property type="project" value="TreeGrafter"/>
</dbReference>
<organism evidence="9 10">
    <name type="scientific">Heterodermia speciosa</name>
    <dbReference type="NCBI Taxonomy" id="116794"/>
    <lineage>
        <taxon>Eukaryota</taxon>
        <taxon>Fungi</taxon>
        <taxon>Dikarya</taxon>
        <taxon>Ascomycota</taxon>
        <taxon>Pezizomycotina</taxon>
        <taxon>Lecanoromycetes</taxon>
        <taxon>OSLEUM clade</taxon>
        <taxon>Lecanoromycetidae</taxon>
        <taxon>Caliciales</taxon>
        <taxon>Physciaceae</taxon>
        <taxon>Heterodermia</taxon>
    </lineage>
</organism>
<evidence type="ECO:0000256" key="1">
    <source>
        <dbReference type="ARBA" id="ARBA00004123"/>
    </source>
</evidence>
<evidence type="ECO:0000256" key="3">
    <source>
        <dbReference type="ARBA" id="ARBA00023015"/>
    </source>
</evidence>
<dbReference type="GO" id="GO:0005634">
    <property type="term" value="C:nucleus"/>
    <property type="evidence" value="ECO:0007669"/>
    <property type="project" value="UniProtKB-SubCell"/>
</dbReference>
<evidence type="ECO:0000256" key="4">
    <source>
        <dbReference type="ARBA" id="ARBA00023125"/>
    </source>
</evidence>
<dbReference type="GO" id="GO:0006351">
    <property type="term" value="P:DNA-templated transcription"/>
    <property type="evidence" value="ECO:0007669"/>
    <property type="project" value="InterPro"/>
</dbReference>
<sequence length="704" mass="77826">MSSPNRQQQQHRVRKRAPNARCRQQKIKCSGTAPCGHCSKKNLPCDFDNEYQKVLVTRGFLTSLERQAGVSRHPGRNGAEQDHAAPSLLADEISSPNVQAGFDARHPSRLPTFADAPRSTASDSELESSEESTATDRGFINPLVSGRSLYVADREGQPSYLGTSSNWSFGRRILSNAHERVYGTSLPAASLLFEGQTYELGWDGRRASVVFDESILPTSDFALFLINAVKFHCGQLFHLFDEQDFMRNFENYHDPNRRGGRSDLWHIHYLLVLALGKALIVRVGQDRRPPGAELYVQAIKLLPDFSYLSSDPILSIEILCCAALYLQCLDMRINALILIGQALRMAVAHGIHTDIQTKHHSVSVTERCRKVWWTVYVLDCHLSSLMGVPLAMAEQDISAQLPTFAGSSQKSLALSIHVSVAKTTTLILRTVYGEDGRMGSRFLASIKNALRCLAKVSDERNSAFPLSLKNVSSSISRVSAYLHLFHHECIILTIRPLLYALWQRRIDTSLPARVSSAGSVRSLIRVCVASAHETLKILAALQAQSLLESFIPFDLESTWSSAVVLLVTKMVDPSLLRKNEAWMQTTYSVLDEMVSRGNLIANLRKSELQQLEDTLTRLHTTPASSNVAPDSVTRGFEGGAIGDECIRDAGSSHSNMQFGPLQDWNSEEGLSGDQLIAVADSLDFTNLDWLSANPLGHLDGFLGP</sequence>
<dbReference type="InterPro" id="IPR036864">
    <property type="entry name" value="Zn2-C6_fun-type_DNA-bd_sf"/>
</dbReference>
<dbReference type="Proteomes" id="UP000664521">
    <property type="component" value="Unassembled WGS sequence"/>
</dbReference>
<keyword evidence="5" id="KW-0804">Transcription</keyword>
<feature type="region of interest" description="Disordered" evidence="7">
    <location>
        <begin position="1"/>
        <end position="23"/>
    </location>
</feature>
<dbReference type="OrthoDB" id="3548654at2759"/>
<evidence type="ECO:0000256" key="7">
    <source>
        <dbReference type="SAM" id="MobiDB-lite"/>
    </source>
</evidence>
<evidence type="ECO:0000256" key="2">
    <source>
        <dbReference type="ARBA" id="ARBA00022723"/>
    </source>
</evidence>
<protein>
    <recommendedName>
        <fullName evidence="8">Zn(2)-C6 fungal-type domain-containing protein</fullName>
    </recommendedName>
</protein>
<evidence type="ECO:0000259" key="8">
    <source>
        <dbReference type="PROSITE" id="PS50048"/>
    </source>
</evidence>
<dbReference type="PROSITE" id="PS50048">
    <property type="entry name" value="ZN2_CY6_FUNGAL_2"/>
    <property type="match status" value="1"/>
</dbReference>
<dbReference type="PANTHER" id="PTHR47540">
    <property type="entry name" value="THIAMINE REPRESSIBLE GENES REGULATORY PROTEIN THI5"/>
    <property type="match status" value="1"/>
</dbReference>
<comment type="subcellular location">
    <subcellularLocation>
        <location evidence="1">Nucleus</location>
    </subcellularLocation>
</comment>
<evidence type="ECO:0000256" key="6">
    <source>
        <dbReference type="ARBA" id="ARBA00023242"/>
    </source>
</evidence>
<dbReference type="GO" id="GO:0008270">
    <property type="term" value="F:zinc ion binding"/>
    <property type="evidence" value="ECO:0007669"/>
    <property type="project" value="InterPro"/>
</dbReference>
<feature type="compositionally biased region" description="Basic residues" evidence="7">
    <location>
        <begin position="9"/>
        <end position="23"/>
    </location>
</feature>
<keyword evidence="6" id="KW-0539">Nucleus</keyword>
<accession>A0A8H3ETX3</accession>